<accession>Q6BZN6</accession>
<dbReference type="InParanoid" id="Q6BZN6"/>
<name>Q6BZN6_DEBHA</name>
<dbReference type="KEGG" id="dha:DEHA2A00176g"/>
<dbReference type="GeneID" id="2899340"/>
<dbReference type="AlphaFoldDB" id="Q6BZN6"/>
<gene>
    <name evidence="1" type="ordered locus">DEHA2A00176g</name>
</gene>
<evidence type="ECO:0000313" key="2">
    <source>
        <dbReference type="Proteomes" id="UP000000599"/>
    </source>
</evidence>
<keyword evidence="2" id="KW-1185">Reference proteome</keyword>
<dbReference type="VEuPathDB" id="FungiDB:DEHA2A00176g"/>
<dbReference type="Proteomes" id="UP000000599">
    <property type="component" value="Chromosome A"/>
</dbReference>
<organism evidence="1 2">
    <name type="scientific">Debaryomyces hansenii (strain ATCC 36239 / CBS 767 / BCRC 21394 / JCM 1990 / NBRC 0083 / IGC 2968)</name>
    <name type="common">Yeast</name>
    <name type="synonym">Torulaspora hansenii</name>
    <dbReference type="NCBI Taxonomy" id="284592"/>
    <lineage>
        <taxon>Eukaryota</taxon>
        <taxon>Fungi</taxon>
        <taxon>Dikarya</taxon>
        <taxon>Ascomycota</taxon>
        <taxon>Saccharomycotina</taxon>
        <taxon>Pichiomycetes</taxon>
        <taxon>Debaryomycetaceae</taxon>
        <taxon>Debaryomyces</taxon>
    </lineage>
</organism>
<sequence length="70" mass="7902">MVAKIDHLLALRTLKDIELRIFSTLVLGYATSLKGDPSPICETISPFSQLWSFLNFKCSFIQGGIRFCHL</sequence>
<evidence type="ECO:0000313" key="1">
    <source>
        <dbReference type="EMBL" id="CAG84275.1"/>
    </source>
</evidence>
<dbReference type="EMBL" id="CR382133">
    <property type="protein sequence ID" value="CAG84275.1"/>
    <property type="molecule type" value="Genomic_DNA"/>
</dbReference>
<reference evidence="1 2" key="1">
    <citation type="journal article" date="2004" name="Nature">
        <title>Genome evolution in yeasts.</title>
        <authorList>
            <consortium name="Genolevures"/>
            <person name="Dujon B."/>
            <person name="Sherman D."/>
            <person name="Fischer G."/>
            <person name="Durrens P."/>
            <person name="Casaregola S."/>
            <person name="Lafontaine I."/>
            <person name="de Montigny J."/>
            <person name="Marck C."/>
            <person name="Neuveglise C."/>
            <person name="Talla E."/>
            <person name="Goffard N."/>
            <person name="Frangeul L."/>
            <person name="Aigle M."/>
            <person name="Anthouard V."/>
            <person name="Babour A."/>
            <person name="Barbe V."/>
            <person name="Barnay S."/>
            <person name="Blanchin S."/>
            <person name="Beckerich J.M."/>
            <person name="Beyne E."/>
            <person name="Bleykasten C."/>
            <person name="Boisrame A."/>
            <person name="Boyer J."/>
            <person name="Cattolico L."/>
            <person name="Confanioleri F."/>
            <person name="de Daruvar A."/>
            <person name="Despons L."/>
            <person name="Fabre E."/>
            <person name="Fairhead C."/>
            <person name="Ferry-Dumazet H."/>
            <person name="Groppi A."/>
            <person name="Hantraye F."/>
            <person name="Hennequin C."/>
            <person name="Jauniaux N."/>
            <person name="Joyet P."/>
            <person name="Kachouri R."/>
            <person name="Kerrest A."/>
            <person name="Koszul R."/>
            <person name="Lemaire M."/>
            <person name="Lesur I."/>
            <person name="Ma L."/>
            <person name="Muller H."/>
            <person name="Nicaud J.M."/>
            <person name="Nikolski M."/>
            <person name="Oztas S."/>
            <person name="Ozier-Kalogeropoulos O."/>
            <person name="Pellenz S."/>
            <person name="Potier S."/>
            <person name="Richard G.F."/>
            <person name="Straub M.L."/>
            <person name="Suleau A."/>
            <person name="Swennene D."/>
            <person name="Tekaia F."/>
            <person name="Wesolowski-Louvel M."/>
            <person name="Westhof E."/>
            <person name="Wirth B."/>
            <person name="Zeniou-Meyer M."/>
            <person name="Zivanovic I."/>
            <person name="Bolotin-Fukuhara M."/>
            <person name="Thierry A."/>
            <person name="Bouchier C."/>
            <person name="Caudron B."/>
            <person name="Scarpelli C."/>
            <person name="Gaillardin C."/>
            <person name="Weissenbach J."/>
            <person name="Wincker P."/>
            <person name="Souciet J.L."/>
        </authorList>
    </citation>
    <scope>NUCLEOTIDE SEQUENCE [LARGE SCALE GENOMIC DNA]</scope>
    <source>
        <strain evidence="2">ATCC 36239 / CBS 767 / BCRC 21394 / JCM 1990 / NBRC 0083 / IGC 2968</strain>
    </source>
</reference>
<dbReference type="RefSeq" id="XP_456333.1">
    <property type="nucleotide sequence ID" value="XM_456333.1"/>
</dbReference>
<protein>
    <submittedName>
        <fullName evidence="1">DEHA2A00176p</fullName>
    </submittedName>
</protein>
<dbReference type="HOGENOM" id="CLU_2757728_0_0_1"/>
<proteinExistence type="predicted"/>